<dbReference type="AlphaFoldDB" id="A0A835LYM6"/>
<dbReference type="PANTHER" id="PTHR47926">
    <property type="entry name" value="PENTATRICOPEPTIDE REPEAT-CONTAINING PROTEIN"/>
    <property type="match status" value="1"/>
</dbReference>
<dbReference type="InterPro" id="IPR046848">
    <property type="entry name" value="E_motif"/>
</dbReference>
<evidence type="ECO:0000313" key="4">
    <source>
        <dbReference type="Proteomes" id="UP000631114"/>
    </source>
</evidence>
<dbReference type="PANTHER" id="PTHR47926:SF531">
    <property type="entry name" value="TETRATRICOPEPTIDE REPEAT SUPERFAMILY PROTEIN"/>
    <property type="match status" value="1"/>
</dbReference>
<accession>A0A835LYM6</accession>
<dbReference type="Pfam" id="PF01535">
    <property type="entry name" value="PPR"/>
    <property type="match status" value="4"/>
</dbReference>
<evidence type="ECO:0000256" key="2">
    <source>
        <dbReference type="PROSITE-ProRule" id="PRU00708"/>
    </source>
</evidence>
<feature type="repeat" description="PPR" evidence="2">
    <location>
        <begin position="231"/>
        <end position="265"/>
    </location>
</feature>
<dbReference type="FunFam" id="1.25.40.10:FF:000031">
    <property type="entry name" value="Pentatricopeptide repeat-containing protein mitochondrial"/>
    <property type="match status" value="1"/>
</dbReference>
<dbReference type="GO" id="GO:0009451">
    <property type="term" value="P:RNA modification"/>
    <property type="evidence" value="ECO:0007669"/>
    <property type="project" value="InterPro"/>
</dbReference>
<dbReference type="Pfam" id="PF20431">
    <property type="entry name" value="E_motif"/>
    <property type="match status" value="1"/>
</dbReference>
<feature type="repeat" description="PPR" evidence="2">
    <location>
        <begin position="67"/>
        <end position="101"/>
    </location>
</feature>
<dbReference type="NCBIfam" id="TIGR00756">
    <property type="entry name" value="PPR"/>
    <property type="match status" value="6"/>
</dbReference>
<proteinExistence type="predicted"/>
<dbReference type="Pfam" id="PF13041">
    <property type="entry name" value="PPR_2"/>
    <property type="match status" value="2"/>
</dbReference>
<dbReference type="OrthoDB" id="185373at2759"/>
<dbReference type="InterPro" id="IPR002885">
    <property type="entry name" value="PPR_rpt"/>
</dbReference>
<dbReference type="FunFam" id="1.25.40.10:FF:000125">
    <property type="entry name" value="Pentatricopeptide repeat-containing protein"/>
    <property type="match status" value="1"/>
</dbReference>
<reference evidence="3 4" key="1">
    <citation type="submission" date="2020-10" db="EMBL/GenBank/DDBJ databases">
        <title>The Coptis chinensis genome and diversification of protoberbering-type alkaloids.</title>
        <authorList>
            <person name="Wang B."/>
            <person name="Shu S."/>
            <person name="Song C."/>
            <person name="Liu Y."/>
        </authorList>
    </citation>
    <scope>NUCLEOTIDE SEQUENCE [LARGE SCALE GENOMIC DNA]</scope>
    <source>
        <strain evidence="3">HL-2020</strain>
        <tissue evidence="3">Leaf</tissue>
    </source>
</reference>
<comment type="caution">
    <text evidence="3">The sequence shown here is derived from an EMBL/GenBank/DDBJ whole genome shotgun (WGS) entry which is preliminary data.</text>
</comment>
<name>A0A835LYM6_9MAGN</name>
<feature type="repeat" description="PPR" evidence="2">
    <location>
        <begin position="5"/>
        <end position="39"/>
    </location>
</feature>
<dbReference type="Proteomes" id="UP000631114">
    <property type="component" value="Unassembled WGS sequence"/>
</dbReference>
<evidence type="ECO:0008006" key="5">
    <source>
        <dbReference type="Google" id="ProtNLM"/>
    </source>
</evidence>
<gene>
    <name evidence="3" type="ORF">IFM89_039073</name>
</gene>
<feature type="repeat" description="PPR" evidence="2">
    <location>
        <begin position="129"/>
        <end position="163"/>
    </location>
</feature>
<dbReference type="InterPro" id="IPR011990">
    <property type="entry name" value="TPR-like_helical_dom_sf"/>
</dbReference>
<evidence type="ECO:0000313" key="3">
    <source>
        <dbReference type="EMBL" id="KAF9612355.1"/>
    </source>
</evidence>
<dbReference type="PROSITE" id="PS51375">
    <property type="entry name" value="PPR"/>
    <property type="match status" value="4"/>
</dbReference>
<dbReference type="Gene3D" id="1.25.40.10">
    <property type="entry name" value="Tetratricopeptide repeat domain"/>
    <property type="match status" value="5"/>
</dbReference>
<dbReference type="GO" id="GO:0003723">
    <property type="term" value="F:RNA binding"/>
    <property type="evidence" value="ECO:0007669"/>
    <property type="project" value="InterPro"/>
</dbReference>
<dbReference type="GO" id="GO:0048731">
    <property type="term" value="P:system development"/>
    <property type="evidence" value="ECO:0007669"/>
    <property type="project" value="UniProtKB-ARBA"/>
</dbReference>
<protein>
    <recommendedName>
        <fullName evidence="5">Pentatricopeptide repeat-containing protein</fullName>
    </recommendedName>
</protein>
<keyword evidence="1" id="KW-0677">Repeat</keyword>
<sequence>MIERDVVSWNSMMGAYMANGEKVLAMELFDTMPERSIVSWNSMVSCLCRDGDMERAQSIFECMPVRNEVSWNTMISGYVGKGDIRNAKLVFDRMPEKSVVSWTAMISGYAKVGELNSANKLFGLMPLKNVVTWNAMIAGYVQNNMFDEALSLFHEMLSNGECTPNEATLVSVLSACGRLGALEQGKWIDSYMKKNGYNLSNVLGNALIDMFAKCGDIEFAIEVFHCVTDRCIITWTTMVSGLALNGKFREALSLFDTMCRERIEPDYVIFTAVLSACSHGGLVEEGQRVFSSRCRAGMVEEAFKFIMSMGMEPNAIIWATLLGFCKVYEKQELAEAVTQKILSLEPSNPGYISMISNLNASVGQWDFVTSVRNAMRKEGMEKVPGCSAIQIEDTVHEFLVMDKTHEQRKEIYITLDSLSDHLAVGDVCG</sequence>
<dbReference type="InterPro" id="IPR046960">
    <property type="entry name" value="PPR_At4g14850-like_plant"/>
</dbReference>
<evidence type="ECO:0000256" key="1">
    <source>
        <dbReference type="ARBA" id="ARBA00022737"/>
    </source>
</evidence>
<organism evidence="3 4">
    <name type="scientific">Coptis chinensis</name>
    <dbReference type="NCBI Taxonomy" id="261450"/>
    <lineage>
        <taxon>Eukaryota</taxon>
        <taxon>Viridiplantae</taxon>
        <taxon>Streptophyta</taxon>
        <taxon>Embryophyta</taxon>
        <taxon>Tracheophyta</taxon>
        <taxon>Spermatophyta</taxon>
        <taxon>Magnoliopsida</taxon>
        <taxon>Ranunculales</taxon>
        <taxon>Ranunculaceae</taxon>
        <taxon>Coptidoideae</taxon>
        <taxon>Coptis</taxon>
    </lineage>
</organism>
<keyword evidence="4" id="KW-1185">Reference proteome</keyword>
<dbReference type="EMBL" id="JADFTS010000004">
    <property type="protein sequence ID" value="KAF9612355.1"/>
    <property type="molecule type" value="Genomic_DNA"/>
</dbReference>